<evidence type="ECO:0000313" key="3">
    <source>
        <dbReference type="RefSeq" id="XP_052125806.1"/>
    </source>
</evidence>
<reference evidence="3" key="1">
    <citation type="submission" date="2025-08" db="UniProtKB">
        <authorList>
            <consortium name="RefSeq"/>
        </authorList>
    </citation>
    <scope>IDENTIFICATION</scope>
    <source>
        <tissue evidence="3">Whole organism</tissue>
    </source>
</reference>
<name>A0A9C6WXQ2_FRAOC</name>
<gene>
    <name evidence="3" type="primary">LOC127749885</name>
</gene>
<proteinExistence type="predicted"/>
<dbReference type="Proteomes" id="UP000504606">
    <property type="component" value="Unplaced"/>
</dbReference>
<feature type="transmembrane region" description="Helical" evidence="1">
    <location>
        <begin position="16"/>
        <end position="34"/>
    </location>
</feature>
<protein>
    <submittedName>
        <fullName evidence="3">Uncharacterized protein LOC127749885</fullName>
    </submittedName>
</protein>
<accession>A0A9C6WXQ2</accession>
<dbReference type="RefSeq" id="XP_052125806.1">
    <property type="nucleotide sequence ID" value="XM_052269846.1"/>
</dbReference>
<sequence length="103" mass="11891">MKRPFDVHVFDGLQPTAYLVALYGILPVTIRSWVPGFNPRHSTLCYCVCVQAVVLWRIRQAYVTRLPSVQELAEDAVRLRDWTVKFVAAHSMVHLTGKFDMMR</sequence>
<dbReference type="AlphaFoldDB" id="A0A9C6WXQ2"/>
<keyword evidence="1" id="KW-0472">Membrane</keyword>
<keyword evidence="1" id="KW-0812">Transmembrane</keyword>
<evidence type="ECO:0000256" key="1">
    <source>
        <dbReference type="SAM" id="Phobius"/>
    </source>
</evidence>
<dbReference type="KEGG" id="foc:127749885"/>
<keyword evidence="1" id="KW-1133">Transmembrane helix</keyword>
<organism evidence="2 3">
    <name type="scientific">Frankliniella occidentalis</name>
    <name type="common">Western flower thrips</name>
    <name type="synonym">Euthrips occidentalis</name>
    <dbReference type="NCBI Taxonomy" id="133901"/>
    <lineage>
        <taxon>Eukaryota</taxon>
        <taxon>Metazoa</taxon>
        <taxon>Ecdysozoa</taxon>
        <taxon>Arthropoda</taxon>
        <taxon>Hexapoda</taxon>
        <taxon>Insecta</taxon>
        <taxon>Pterygota</taxon>
        <taxon>Neoptera</taxon>
        <taxon>Paraneoptera</taxon>
        <taxon>Thysanoptera</taxon>
        <taxon>Terebrantia</taxon>
        <taxon>Thripoidea</taxon>
        <taxon>Thripidae</taxon>
        <taxon>Frankliniella</taxon>
    </lineage>
</organism>
<evidence type="ECO:0000313" key="2">
    <source>
        <dbReference type="Proteomes" id="UP000504606"/>
    </source>
</evidence>
<dbReference type="GeneID" id="127749885"/>
<keyword evidence="2" id="KW-1185">Reference proteome</keyword>